<proteinExistence type="predicted"/>
<dbReference type="Proteomes" id="UP001210925">
    <property type="component" value="Unassembled WGS sequence"/>
</dbReference>
<feature type="domain" description="RING-type" evidence="3">
    <location>
        <begin position="245"/>
        <end position="284"/>
    </location>
</feature>
<organism evidence="4 5">
    <name type="scientific">Boothiomyces macroporosus</name>
    <dbReference type="NCBI Taxonomy" id="261099"/>
    <lineage>
        <taxon>Eukaryota</taxon>
        <taxon>Fungi</taxon>
        <taxon>Fungi incertae sedis</taxon>
        <taxon>Chytridiomycota</taxon>
        <taxon>Chytridiomycota incertae sedis</taxon>
        <taxon>Chytridiomycetes</taxon>
        <taxon>Rhizophydiales</taxon>
        <taxon>Terramycetaceae</taxon>
        <taxon>Boothiomyces</taxon>
    </lineage>
</organism>
<keyword evidence="1" id="KW-0479">Metal-binding</keyword>
<feature type="compositionally biased region" description="Basic and acidic residues" evidence="2">
    <location>
        <begin position="31"/>
        <end position="63"/>
    </location>
</feature>
<name>A0AAD5U927_9FUNG</name>
<evidence type="ECO:0000256" key="1">
    <source>
        <dbReference type="PROSITE-ProRule" id="PRU00175"/>
    </source>
</evidence>
<dbReference type="Pfam" id="PF13639">
    <property type="entry name" value="zf-RING_2"/>
    <property type="match status" value="1"/>
</dbReference>
<dbReference type="InterPro" id="IPR013083">
    <property type="entry name" value="Znf_RING/FYVE/PHD"/>
</dbReference>
<comment type="caution">
    <text evidence="4">The sequence shown here is derived from an EMBL/GenBank/DDBJ whole genome shotgun (WGS) entry which is preliminary data.</text>
</comment>
<keyword evidence="1" id="KW-0862">Zinc</keyword>
<evidence type="ECO:0000256" key="2">
    <source>
        <dbReference type="SAM" id="MobiDB-lite"/>
    </source>
</evidence>
<protein>
    <recommendedName>
        <fullName evidence="3">RING-type domain-containing protein</fullName>
    </recommendedName>
</protein>
<dbReference type="PANTHER" id="PTHR46400">
    <property type="entry name" value="RING/U-BOX SUPERFAMILY PROTEIN"/>
    <property type="match status" value="1"/>
</dbReference>
<dbReference type="SMART" id="SM00184">
    <property type="entry name" value="RING"/>
    <property type="match status" value="1"/>
</dbReference>
<evidence type="ECO:0000259" key="3">
    <source>
        <dbReference type="PROSITE" id="PS50089"/>
    </source>
</evidence>
<dbReference type="GO" id="GO:0046621">
    <property type="term" value="P:negative regulation of organ growth"/>
    <property type="evidence" value="ECO:0007669"/>
    <property type="project" value="InterPro"/>
</dbReference>
<dbReference type="Gene3D" id="3.30.40.10">
    <property type="entry name" value="Zinc/RING finger domain, C3HC4 (zinc finger)"/>
    <property type="match status" value="1"/>
</dbReference>
<gene>
    <name evidence="4" type="ORF">HK103_003027</name>
</gene>
<evidence type="ECO:0000313" key="5">
    <source>
        <dbReference type="Proteomes" id="UP001210925"/>
    </source>
</evidence>
<dbReference type="PANTHER" id="PTHR46400:SF5">
    <property type="entry name" value="RING-TYPE DOMAIN-CONTAINING PROTEIN"/>
    <property type="match status" value="1"/>
</dbReference>
<dbReference type="InterPro" id="IPR033276">
    <property type="entry name" value="BB"/>
</dbReference>
<keyword evidence="5" id="KW-1185">Reference proteome</keyword>
<accession>A0AAD5U927</accession>
<keyword evidence="1" id="KW-0863">Zinc-finger</keyword>
<dbReference type="CDD" id="cd16454">
    <property type="entry name" value="RING-H2_PA-TM-RING"/>
    <property type="match status" value="1"/>
</dbReference>
<dbReference type="PROSITE" id="PS50089">
    <property type="entry name" value="ZF_RING_2"/>
    <property type="match status" value="1"/>
</dbReference>
<dbReference type="SUPFAM" id="SSF57850">
    <property type="entry name" value="RING/U-box"/>
    <property type="match status" value="1"/>
</dbReference>
<sequence length="284" mass="32325">MIRGKQTKIVDLDSENNVTESTRRARKKGKEKSNPQDDLVFVRDTRTNAEKGKRQGEIGESSKSKPLAKSKKRSAGETNMPSNKRSRESDSVVTVIDDTPKKPLIVDIGTDVDTPNNRSVIDISPDTPSDIQIISSTTRPVQRTTPHAFADDEELARRLQNEEYEAYQPTSYLHLLQRELEMDSYQDFATDIPTNNYIPDDQFDDSYETLLRLGDSIGSVSTGLPKSIYESYPTIRYKDEKLEQCVVCMTDYEKKEVVMGLPCLHWFHKKCILSWFANSSKCPM</sequence>
<dbReference type="EMBL" id="JADGKB010000210">
    <property type="protein sequence ID" value="KAJ3250979.1"/>
    <property type="molecule type" value="Genomic_DNA"/>
</dbReference>
<dbReference type="GO" id="GO:0016567">
    <property type="term" value="P:protein ubiquitination"/>
    <property type="evidence" value="ECO:0007669"/>
    <property type="project" value="InterPro"/>
</dbReference>
<feature type="region of interest" description="Disordered" evidence="2">
    <location>
        <begin position="1"/>
        <end position="97"/>
    </location>
</feature>
<dbReference type="GO" id="GO:0004842">
    <property type="term" value="F:ubiquitin-protein transferase activity"/>
    <property type="evidence" value="ECO:0007669"/>
    <property type="project" value="InterPro"/>
</dbReference>
<dbReference type="AlphaFoldDB" id="A0AAD5U927"/>
<evidence type="ECO:0000313" key="4">
    <source>
        <dbReference type="EMBL" id="KAJ3250979.1"/>
    </source>
</evidence>
<dbReference type="GO" id="GO:0008270">
    <property type="term" value="F:zinc ion binding"/>
    <property type="evidence" value="ECO:0007669"/>
    <property type="project" value="UniProtKB-KW"/>
</dbReference>
<dbReference type="InterPro" id="IPR001841">
    <property type="entry name" value="Znf_RING"/>
</dbReference>
<reference evidence="4" key="1">
    <citation type="submission" date="2020-05" db="EMBL/GenBank/DDBJ databases">
        <title>Phylogenomic resolution of chytrid fungi.</title>
        <authorList>
            <person name="Stajich J.E."/>
            <person name="Amses K."/>
            <person name="Simmons R."/>
            <person name="Seto K."/>
            <person name="Myers J."/>
            <person name="Bonds A."/>
            <person name="Quandt C.A."/>
            <person name="Barry K."/>
            <person name="Liu P."/>
            <person name="Grigoriev I."/>
            <person name="Longcore J.E."/>
            <person name="James T.Y."/>
        </authorList>
    </citation>
    <scope>NUCLEOTIDE SEQUENCE</scope>
    <source>
        <strain evidence="4">PLAUS21</strain>
    </source>
</reference>